<dbReference type="EnsemblPlants" id="PGSC0003DMT400038267">
    <property type="protein sequence ID" value="PGSC0003DMT400038267"/>
    <property type="gene ID" value="PGSC0003DMG400014763"/>
</dbReference>
<reference evidence="1" key="2">
    <citation type="submission" date="2015-06" db="UniProtKB">
        <authorList>
            <consortium name="EnsemblPlants"/>
        </authorList>
    </citation>
    <scope>IDENTIFICATION</scope>
    <source>
        <strain evidence="1">DM1-3 516 R44</strain>
    </source>
</reference>
<evidence type="ECO:0000313" key="2">
    <source>
        <dbReference type="Proteomes" id="UP000011115"/>
    </source>
</evidence>
<keyword evidence="2" id="KW-1185">Reference proteome</keyword>
<dbReference type="ExpressionAtlas" id="M1B6J8">
    <property type="expression patterns" value="baseline"/>
</dbReference>
<evidence type="ECO:0000313" key="1">
    <source>
        <dbReference type="EnsemblPlants" id="PGSC0003DMT400038267"/>
    </source>
</evidence>
<reference evidence="2" key="1">
    <citation type="journal article" date="2011" name="Nature">
        <title>Genome sequence and analysis of the tuber crop potato.</title>
        <authorList>
            <consortium name="The Potato Genome Sequencing Consortium"/>
        </authorList>
    </citation>
    <scope>NUCLEOTIDE SEQUENCE [LARGE SCALE GENOMIC DNA]</scope>
    <source>
        <strain evidence="2">cv. DM1-3 516 R44</strain>
    </source>
</reference>
<dbReference type="Gramene" id="PGSC0003DMT400038267">
    <property type="protein sequence ID" value="PGSC0003DMT400038267"/>
    <property type="gene ID" value="PGSC0003DMG400014763"/>
</dbReference>
<dbReference type="Proteomes" id="UP000011115">
    <property type="component" value="Unassembled WGS sequence"/>
</dbReference>
<proteinExistence type="predicted"/>
<dbReference type="AlphaFoldDB" id="M1B6J8"/>
<protein>
    <submittedName>
        <fullName evidence="1">Uncharacterized protein</fullName>
    </submittedName>
</protein>
<organism evidence="1 2">
    <name type="scientific">Solanum tuberosum</name>
    <name type="common">Potato</name>
    <dbReference type="NCBI Taxonomy" id="4113"/>
    <lineage>
        <taxon>Eukaryota</taxon>
        <taxon>Viridiplantae</taxon>
        <taxon>Streptophyta</taxon>
        <taxon>Embryophyta</taxon>
        <taxon>Tracheophyta</taxon>
        <taxon>Spermatophyta</taxon>
        <taxon>Magnoliopsida</taxon>
        <taxon>eudicotyledons</taxon>
        <taxon>Gunneridae</taxon>
        <taxon>Pentapetalae</taxon>
        <taxon>asterids</taxon>
        <taxon>lamiids</taxon>
        <taxon>Solanales</taxon>
        <taxon>Solanaceae</taxon>
        <taxon>Solanoideae</taxon>
        <taxon>Solaneae</taxon>
        <taxon>Solanum</taxon>
    </lineage>
</organism>
<accession>M1B6J8</accession>
<sequence length="76" mass="8742">MFGYVLFDKNSLLTPNLCRNELLRQRKKLTRLCLNTSTCHTCLRATKWSLGVYSQNTISSFCNYVVIPSKFVNSGF</sequence>
<name>M1B6J8_SOLTU</name>
<dbReference type="PaxDb" id="4113-PGSC0003DMT400038267"/>
<dbReference type="HOGENOM" id="CLU_2659365_0_0_1"/>
<dbReference type="InParanoid" id="M1B6J8"/>